<keyword evidence="1" id="KW-0472">Membrane</keyword>
<reference evidence="2" key="1">
    <citation type="submission" date="2023-06" db="EMBL/GenBank/DDBJ databases">
        <authorList>
            <consortium name="Lawrence Berkeley National Laboratory"/>
            <person name="Ahrendt S."/>
            <person name="Sahu N."/>
            <person name="Indic B."/>
            <person name="Wong-Bajracharya J."/>
            <person name="Merenyi Z."/>
            <person name="Ke H.-M."/>
            <person name="Monk M."/>
            <person name="Kocsube S."/>
            <person name="Drula E."/>
            <person name="Lipzen A."/>
            <person name="Balint B."/>
            <person name="Henrissat B."/>
            <person name="Andreopoulos B."/>
            <person name="Martin F.M."/>
            <person name="Harder C.B."/>
            <person name="Rigling D."/>
            <person name="Ford K.L."/>
            <person name="Foster G.D."/>
            <person name="Pangilinan J."/>
            <person name="Papanicolaou A."/>
            <person name="Barry K."/>
            <person name="LaButti K."/>
            <person name="Viragh M."/>
            <person name="Koriabine M."/>
            <person name="Yan M."/>
            <person name="Riley R."/>
            <person name="Champramary S."/>
            <person name="Plett K.L."/>
            <person name="Tsai I.J."/>
            <person name="Slot J."/>
            <person name="Sipos G."/>
            <person name="Plett J."/>
            <person name="Nagy L.G."/>
            <person name="Grigoriev I.V."/>
        </authorList>
    </citation>
    <scope>NUCLEOTIDE SEQUENCE</scope>
    <source>
        <strain evidence="2">FPL87.14</strain>
    </source>
</reference>
<protein>
    <submittedName>
        <fullName evidence="2">Uncharacterized protein</fullName>
    </submittedName>
</protein>
<organism evidence="2 3">
    <name type="scientific">Armillaria borealis</name>
    <dbReference type="NCBI Taxonomy" id="47425"/>
    <lineage>
        <taxon>Eukaryota</taxon>
        <taxon>Fungi</taxon>
        <taxon>Dikarya</taxon>
        <taxon>Basidiomycota</taxon>
        <taxon>Agaricomycotina</taxon>
        <taxon>Agaricomycetes</taxon>
        <taxon>Agaricomycetidae</taxon>
        <taxon>Agaricales</taxon>
        <taxon>Marasmiineae</taxon>
        <taxon>Physalacriaceae</taxon>
        <taxon>Armillaria</taxon>
    </lineage>
</organism>
<feature type="transmembrane region" description="Helical" evidence="1">
    <location>
        <begin position="35"/>
        <end position="56"/>
    </location>
</feature>
<evidence type="ECO:0000313" key="2">
    <source>
        <dbReference type="EMBL" id="KAK0443251.1"/>
    </source>
</evidence>
<sequence>MGVVQICTIGLGPRKPSPTSPTWCHRNGTSRTGCYLVPLALLLPFLSLNPTLLLLGRNFRPQTAARCTGITFSTLSRPVHARLGTSMEVRFGHLWQVWGALGAGQDYARARSKGSGLSGIMIKTPIPLILLWYILVPDINPQQQRWLGLCITYIDNGATSNKDRHSFRIWTIHHRYISSFCNF</sequence>
<evidence type="ECO:0000256" key="1">
    <source>
        <dbReference type="SAM" id="Phobius"/>
    </source>
</evidence>
<keyword evidence="1" id="KW-0812">Transmembrane</keyword>
<comment type="caution">
    <text evidence="2">The sequence shown here is derived from an EMBL/GenBank/DDBJ whole genome shotgun (WGS) entry which is preliminary data.</text>
</comment>
<name>A0AA39MQE9_9AGAR</name>
<gene>
    <name evidence="2" type="ORF">EV421DRAFT_539994</name>
</gene>
<proteinExistence type="predicted"/>
<accession>A0AA39MQE9</accession>
<keyword evidence="1" id="KW-1133">Transmembrane helix</keyword>
<evidence type="ECO:0000313" key="3">
    <source>
        <dbReference type="Proteomes" id="UP001175226"/>
    </source>
</evidence>
<dbReference type="Proteomes" id="UP001175226">
    <property type="component" value="Unassembled WGS sequence"/>
</dbReference>
<dbReference type="AlphaFoldDB" id="A0AA39MQE9"/>
<feature type="transmembrane region" description="Helical" evidence="1">
    <location>
        <begin position="117"/>
        <end position="135"/>
    </location>
</feature>
<keyword evidence="3" id="KW-1185">Reference proteome</keyword>
<dbReference type="EMBL" id="JAUEPT010000023">
    <property type="protein sequence ID" value="KAK0443251.1"/>
    <property type="molecule type" value="Genomic_DNA"/>
</dbReference>